<dbReference type="AlphaFoldDB" id="A0A166B2H5"/>
<sequence>MVDENKNEENNDEDFQEKYNELLSEINSKDEELSKVKEDLEKQNKKNDEYFSQLQRLQADFENFKKMNDKQRNELIKFANENIIKEILDGYEDFERVLNNSNEYKTLRSGVELIHDKFRDILAKEGIEEIPTNCEKFDPFKHEALMVEANDDVENGYIIEELMKGYTYKDKVLKYSKVRVCKK</sequence>
<feature type="coiled-coil region" evidence="6">
    <location>
        <begin position="5"/>
        <end position="74"/>
    </location>
</feature>
<evidence type="ECO:0000256" key="5">
    <source>
        <dbReference type="RuleBase" id="RU004478"/>
    </source>
</evidence>
<reference evidence="8" key="1">
    <citation type="journal article" date="2016" name="Genome Announc.">
        <title>Draft Genome Sequences of Methanobrevibacter curvatus DSM11111, Methanobrevibacter cuticularis DSM11139, Methanobrevibacter filiformis DSM11501, and Methanobrevibacter oralis DSM7256.</title>
        <authorList>
            <person name="Poehlein A."/>
            <person name="Seedorf H."/>
        </authorList>
    </citation>
    <scope>NUCLEOTIDE SEQUENCE [LARGE SCALE GENOMIC DNA]</scope>
    <source>
        <strain evidence="8">DSM 7256 / JCM 30027 / ZR</strain>
    </source>
</reference>
<dbReference type="Gene3D" id="3.90.20.20">
    <property type="match status" value="1"/>
</dbReference>
<dbReference type="GO" id="GO:0042803">
    <property type="term" value="F:protein homodimerization activity"/>
    <property type="evidence" value="ECO:0007669"/>
    <property type="project" value="InterPro"/>
</dbReference>
<organism evidence="7 8">
    <name type="scientific">Methanobrevibacter oralis</name>
    <dbReference type="NCBI Taxonomy" id="66851"/>
    <lineage>
        <taxon>Archaea</taxon>
        <taxon>Methanobacteriati</taxon>
        <taxon>Methanobacteriota</taxon>
        <taxon>Methanomada group</taxon>
        <taxon>Methanobacteria</taxon>
        <taxon>Methanobacteriales</taxon>
        <taxon>Methanobacteriaceae</taxon>
        <taxon>Methanobrevibacter</taxon>
    </lineage>
</organism>
<dbReference type="GO" id="GO:0051082">
    <property type="term" value="F:unfolded protein binding"/>
    <property type="evidence" value="ECO:0007669"/>
    <property type="project" value="TreeGrafter"/>
</dbReference>
<protein>
    <recommendedName>
        <fullName evidence="3 4">Protein GrpE</fullName>
    </recommendedName>
    <alternativeName>
        <fullName evidence="3">HSP-70 cofactor</fullName>
    </alternativeName>
</protein>
<dbReference type="STRING" id="66851.MBORA_10460"/>
<evidence type="ECO:0000256" key="2">
    <source>
        <dbReference type="ARBA" id="ARBA00023186"/>
    </source>
</evidence>
<dbReference type="SUPFAM" id="SSF58014">
    <property type="entry name" value="Coiled-coil domain of nucleotide exchange factor GrpE"/>
    <property type="match status" value="1"/>
</dbReference>
<keyword evidence="3" id="KW-0963">Cytoplasm</keyword>
<dbReference type="EMBL" id="LWMU01000063">
    <property type="protein sequence ID" value="KZX12783.1"/>
    <property type="molecule type" value="Genomic_DNA"/>
</dbReference>
<evidence type="ECO:0000256" key="4">
    <source>
        <dbReference type="RuleBase" id="RU000639"/>
    </source>
</evidence>
<keyword evidence="8" id="KW-1185">Reference proteome</keyword>
<dbReference type="PROSITE" id="PS01071">
    <property type="entry name" value="GRPE"/>
    <property type="match status" value="1"/>
</dbReference>
<comment type="subcellular location">
    <subcellularLocation>
        <location evidence="3">Cytoplasm</location>
    </subcellularLocation>
</comment>
<dbReference type="Gene3D" id="2.30.22.10">
    <property type="entry name" value="Head domain of nucleotide exchange factor GrpE"/>
    <property type="match status" value="1"/>
</dbReference>
<evidence type="ECO:0000313" key="8">
    <source>
        <dbReference type="Proteomes" id="UP000077428"/>
    </source>
</evidence>
<dbReference type="InterPro" id="IPR013805">
    <property type="entry name" value="GrpE_CC"/>
</dbReference>
<dbReference type="GO" id="GO:0051087">
    <property type="term" value="F:protein-folding chaperone binding"/>
    <property type="evidence" value="ECO:0007669"/>
    <property type="project" value="InterPro"/>
</dbReference>
<proteinExistence type="inferred from homology"/>
<dbReference type="GO" id="GO:0000774">
    <property type="term" value="F:adenyl-nucleotide exchange factor activity"/>
    <property type="evidence" value="ECO:0007669"/>
    <property type="project" value="InterPro"/>
</dbReference>
<comment type="function">
    <text evidence="3 4">Participates actively in the response to hyperosmotic and heat shock by preventing the aggregation of stress-denatured proteins, in association with DnaK and GrpE. It is the nucleotide exchange factor for DnaK and may function as a thermosensor. Unfolded proteins bind initially to DnaJ; upon interaction with the DnaJ-bound protein, DnaK hydrolyzes its bound ATP, resulting in the formation of a stable complex. GrpE releases ADP from DnaK; ATP binding to DnaK triggers the release of the substrate protein, thus completing the reaction cycle. Several rounds of ATP-dependent interactions between DnaJ, DnaK and GrpE are required for fully efficient folding.</text>
</comment>
<dbReference type="InterPro" id="IPR000740">
    <property type="entry name" value="GrpE"/>
</dbReference>
<evidence type="ECO:0000256" key="1">
    <source>
        <dbReference type="ARBA" id="ARBA00009054"/>
    </source>
</evidence>
<dbReference type="GO" id="GO:0005737">
    <property type="term" value="C:cytoplasm"/>
    <property type="evidence" value="ECO:0007669"/>
    <property type="project" value="UniProtKB-SubCell"/>
</dbReference>
<dbReference type="Pfam" id="PF01025">
    <property type="entry name" value="GrpE"/>
    <property type="match status" value="1"/>
</dbReference>
<dbReference type="PATRIC" id="fig|66851.6.peg.1148"/>
<keyword evidence="3 4" id="KW-0346">Stress response</keyword>
<comment type="subunit">
    <text evidence="3">Homodimer.</text>
</comment>
<dbReference type="PANTHER" id="PTHR21237:SF23">
    <property type="entry name" value="GRPE PROTEIN HOMOLOG, MITOCHONDRIAL"/>
    <property type="match status" value="1"/>
</dbReference>
<evidence type="ECO:0000313" key="7">
    <source>
        <dbReference type="EMBL" id="KZX12783.1"/>
    </source>
</evidence>
<gene>
    <name evidence="3 7" type="primary">grpE</name>
    <name evidence="7" type="ORF">MBORA_10460</name>
</gene>
<keyword evidence="2 3" id="KW-0143">Chaperone</keyword>
<comment type="similarity">
    <text evidence="1 3 5">Belongs to the GrpE family.</text>
</comment>
<name>A0A166B2H5_METOA</name>
<dbReference type="InterPro" id="IPR009012">
    <property type="entry name" value="GrpE_head"/>
</dbReference>
<evidence type="ECO:0000256" key="3">
    <source>
        <dbReference type="HAMAP-Rule" id="MF_01151"/>
    </source>
</evidence>
<dbReference type="PRINTS" id="PR00773">
    <property type="entry name" value="GRPEPROTEIN"/>
</dbReference>
<dbReference type="CDD" id="cd00446">
    <property type="entry name" value="GrpE"/>
    <property type="match status" value="1"/>
</dbReference>
<dbReference type="RefSeq" id="WP_063720337.1">
    <property type="nucleotide sequence ID" value="NZ_LT985100.1"/>
</dbReference>
<dbReference type="OrthoDB" id="372230at2157"/>
<dbReference type="Proteomes" id="UP000077428">
    <property type="component" value="Unassembled WGS sequence"/>
</dbReference>
<dbReference type="GO" id="GO:0006457">
    <property type="term" value="P:protein folding"/>
    <property type="evidence" value="ECO:0007669"/>
    <property type="project" value="InterPro"/>
</dbReference>
<evidence type="ECO:0000256" key="6">
    <source>
        <dbReference type="SAM" id="Coils"/>
    </source>
</evidence>
<accession>A0A166B2H5</accession>
<dbReference type="HAMAP" id="MF_01151">
    <property type="entry name" value="GrpE"/>
    <property type="match status" value="1"/>
</dbReference>
<dbReference type="SUPFAM" id="SSF51064">
    <property type="entry name" value="Head domain of nucleotide exchange factor GrpE"/>
    <property type="match status" value="1"/>
</dbReference>
<comment type="caution">
    <text evidence="7">The sequence shown here is derived from an EMBL/GenBank/DDBJ whole genome shotgun (WGS) entry which is preliminary data.</text>
</comment>
<keyword evidence="6" id="KW-0175">Coiled coil</keyword>
<dbReference type="PANTHER" id="PTHR21237">
    <property type="entry name" value="GRPE PROTEIN"/>
    <property type="match status" value="1"/>
</dbReference>